<dbReference type="STRING" id="1121284.SAMN05660493_01075"/>
<dbReference type="PANTHER" id="PTHR20861:SF1">
    <property type="entry name" value="HOMOSERINE KINASE"/>
    <property type="match status" value="1"/>
</dbReference>
<dbReference type="Pfam" id="PF00288">
    <property type="entry name" value="GHMP_kinases_N"/>
    <property type="match status" value="1"/>
</dbReference>
<dbReference type="EMBL" id="FTPU01000009">
    <property type="protein sequence ID" value="SIT96397.1"/>
    <property type="molecule type" value="Genomic_DNA"/>
</dbReference>
<evidence type="ECO:0000256" key="5">
    <source>
        <dbReference type="ARBA" id="ARBA00022777"/>
    </source>
</evidence>
<dbReference type="GO" id="GO:0005524">
    <property type="term" value="F:ATP binding"/>
    <property type="evidence" value="ECO:0007669"/>
    <property type="project" value="UniProtKB-UniRule"/>
</dbReference>
<keyword evidence="5 7" id="KW-0418">Kinase</keyword>
<evidence type="ECO:0000313" key="11">
    <source>
        <dbReference type="EMBL" id="SIT96397.1"/>
    </source>
</evidence>
<proteinExistence type="inferred from homology"/>
<keyword evidence="6 7" id="KW-0067">ATP-binding</keyword>
<dbReference type="PIRSF" id="PIRSF000676">
    <property type="entry name" value="Homoser_kin"/>
    <property type="match status" value="1"/>
</dbReference>
<dbReference type="Pfam" id="PF08544">
    <property type="entry name" value="GHMP_kinases_C"/>
    <property type="match status" value="1"/>
</dbReference>
<dbReference type="NCBIfam" id="NF002288">
    <property type="entry name" value="PRK01212.1-4"/>
    <property type="match status" value="1"/>
</dbReference>
<dbReference type="GO" id="GO:0009088">
    <property type="term" value="P:threonine biosynthetic process"/>
    <property type="evidence" value="ECO:0007669"/>
    <property type="project" value="UniProtKB-UniRule"/>
</dbReference>
<dbReference type="InterPro" id="IPR036554">
    <property type="entry name" value="GHMP_kinase_C_sf"/>
</dbReference>
<dbReference type="SUPFAM" id="SSF55060">
    <property type="entry name" value="GHMP Kinase, C-terminal domain"/>
    <property type="match status" value="1"/>
</dbReference>
<accession>A0A1U7PUL7</accession>
<keyword evidence="12" id="KW-1185">Reference proteome</keyword>
<keyword evidence="3 7" id="KW-0791">Threonine biosynthesis</keyword>
<dbReference type="GO" id="GO:0004413">
    <property type="term" value="F:homoserine kinase activity"/>
    <property type="evidence" value="ECO:0007669"/>
    <property type="project" value="UniProtKB-UniRule"/>
</dbReference>
<name>A0A1U7PUL7_9FLAO</name>
<evidence type="ECO:0000256" key="3">
    <source>
        <dbReference type="ARBA" id="ARBA00022697"/>
    </source>
</evidence>
<feature type="domain" description="GHMP kinase C-terminal" evidence="10">
    <location>
        <begin position="210"/>
        <end position="286"/>
    </location>
</feature>
<keyword evidence="1 7" id="KW-0028">Amino-acid biosynthesis</keyword>
<dbReference type="OrthoDB" id="9769912at2"/>
<evidence type="ECO:0000256" key="4">
    <source>
        <dbReference type="ARBA" id="ARBA00022741"/>
    </source>
</evidence>
<dbReference type="Gene3D" id="3.30.70.890">
    <property type="entry name" value="GHMP kinase, C-terminal domain"/>
    <property type="match status" value="1"/>
</dbReference>
<dbReference type="PANTHER" id="PTHR20861">
    <property type="entry name" value="HOMOSERINE/4-DIPHOSPHOCYTIDYL-2-C-METHYL-D-ERYTHRITOL KINASE"/>
    <property type="match status" value="1"/>
</dbReference>
<organism evidence="11 12">
    <name type="scientific">Epilithonimonas bovis DSM 19482</name>
    <dbReference type="NCBI Taxonomy" id="1121284"/>
    <lineage>
        <taxon>Bacteria</taxon>
        <taxon>Pseudomonadati</taxon>
        <taxon>Bacteroidota</taxon>
        <taxon>Flavobacteriia</taxon>
        <taxon>Flavobacteriales</taxon>
        <taxon>Weeksellaceae</taxon>
        <taxon>Chryseobacterium group</taxon>
        <taxon>Epilithonimonas</taxon>
    </lineage>
</organism>
<evidence type="ECO:0000313" key="12">
    <source>
        <dbReference type="Proteomes" id="UP000187261"/>
    </source>
</evidence>
<dbReference type="Gene3D" id="3.30.230.10">
    <property type="match status" value="1"/>
</dbReference>
<dbReference type="HAMAP" id="MF_00384">
    <property type="entry name" value="Homoser_kinase"/>
    <property type="match status" value="1"/>
</dbReference>
<comment type="catalytic activity">
    <reaction evidence="7">
        <text>L-homoserine + ATP = O-phospho-L-homoserine + ADP + H(+)</text>
        <dbReference type="Rhea" id="RHEA:13985"/>
        <dbReference type="ChEBI" id="CHEBI:15378"/>
        <dbReference type="ChEBI" id="CHEBI:30616"/>
        <dbReference type="ChEBI" id="CHEBI:57476"/>
        <dbReference type="ChEBI" id="CHEBI:57590"/>
        <dbReference type="ChEBI" id="CHEBI:456216"/>
        <dbReference type="EC" id="2.7.1.39"/>
    </reaction>
</comment>
<dbReference type="EC" id="2.7.1.39" evidence="7 8"/>
<dbReference type="GO" id="GO:0005737">
    <property type="term" value="C:cytoplasm"/>
    <property type="evidence" value="ECO:0007669"/>
    <property type="project" value="UniProtKB-SubCell"/>
</dbReference>
<gene>
    <name evidence="7" type="primary">thrB</name>
    <name evidence="11" type="ORF">SAMN05660493_01075</name>
</gene>
<comment type="subcellular location">
    <subcellularLocation>
        <location evidence="7">Cytoplasm</location>
    </subcellularLocation>
</comment>
<evidence type="ECO:0000256" key="2">
    <source>
        <dbReference type="ARBA" id="ARBA00022679"/>
    </source>
</evidence>
<feature type="binding site" evidence="7">
    <location>
        <begin position="90"/>
        <end position="100"/>
    </location>
    <ligand>
        <name>ATP</name>
        <dbReference type="ChEBI" id="CHEBI:30616"/>
    </ligand>
</feature>
<dbReference type="InterPro" id="IPR006204">
    <property type="entry name" value="GHMP_kinase_N_dom"/>
</dbReference>
<evidence type="ECO:0000259" key="9">
    <source>
        <dbReference type="Pfam" id="PF00288"/>
    </source>
</evidence>
<dbReference type="UniPathway" id="UPA00050">
    <property type="reaction ID" value="UER00064"/>
</dbReference>
<dbReference type="RefSeq" id="WP_076782445.1">
    <property type="nucleotide sequence ID" value="NZ_FTPU01000009.1"/>
</dbReference>
<dbReference type="InterPro" id="IPR013750">
    <property type="entry name" value="GHMP_kinase_C_dom"/>
</dbReference>
<sequence>MNQIKVFAPATVANVVCGYDILGFAIEEPGDEIILKKNDSDKITITKIEGDGGKLPKDPDKNVVSHVIRLFLEKINSNQGIDIELYKKMPLNSGMGSSAASSVAALVAINELMGKPYSKQELLPLAMEGERMACGNAHADNVAPALLGGLVLVRSYEPLDALKLPYPKGLSVVSVHPHVDVPTGEARKIIKERVSLKSAVQQWGNVAGLVAGFCTNDLSLVSRSMEDVIIEPVRAMLIPYFYEMKQLALDNGAIGFGISGSGPSVFALCEKKETAEDISYKIKELLNQKNIESEAFVTKINDEGARVIKIKE</sequence>
<protein>
    <recommendedName>
        <fullName evidence="7 8">Homoserine kinase</fullName>
        <shortName evidence="7">HK</shortName>
        <shortName evidence="7">HSK</shortName>
        <ecNumber evidence="7 8">2.7.1.39</ecNumber>
    </recommendedName>
</protein>
<comment type="similarity">
    <text evidence="7">Belongs to the GHMP kinase family. Homoserine kinase subfamily.</text>
</comment>
<evidence type="ECO:0000256" key="1">
    <source>
        <dbReference type="ARBA" id="ARBA00022605"/>
    </source>
</evidence>
<dbReference type="AlphaFoldDB" id="A0A1U7PUL7"/>
<keyword evidence="7" id="KW-0963">Cytoplasm</keyword>
<comment type="pathway">
    <text evidence="7">Amino-acid biosynthesis; L-threonine biosynthesis; L-threonine from L-aspartate: step 4/5.</text>
</comment>
<dbReference type="InterPro" id="IPR000870">
    <property type="entry name" value="Homoserine_kinase"/>
</dbReference>
<evidence type="ECO:0000256" key="7">
    <source>
        <dbReference type="HAMAP-Rule" id="MF_00384"/>
    </source>
</evidence>
<evidence type="ECO:0000256" key="6">
    <source>
        <dbReference type="ARBA" id="ARBA00022840"/>
    </source>
</evidence>
<keyword evidence="4 7" id="KW-0547">Nucleotide-binding</keyword>
<dbReference type="SUPFAM" id="SSF54211">
    <property type="entry name" value="Ribosomal protein S5 domain 2-like"/>
    <property type="match status" value="1"/>
</dbReference>
<dbReference type="InterPro" id="IPR020568">
    <property type="entry name" value="Ribosomal_Su5_D2-typ_SF"/>
</dbReference>
<dbReference type="InterPro" id="IPR014721">
    <property type="entry name" value="Ribsml_uS5_D2-typ_fold_subgr"/>
</dbReference>
<dbReference type="Proteomes" id="UP000187261">
    <property type="component" value="Unassembled WGS sequence"/>
</dbReference>
<evidence type="ECO:0000256" key="8">
    <source>
        <dbReference type="NCBIfam" id="TIGR00191"/>
    </source>
</evidence>
<feature type="domain" description="GHMP kinase N-terminal" evidence="9">
    <location>
        <begin position="62"/>
        <end position="149"/>
    </location>
</feature>
<dbReference type="NCBIfam" id="TIGR00191">
    <property type="entry name" value="thrB"/>
    <property type="match status" value="1"/>
</dbReference>
<reference evidence="12" key="1">
    <citation type="submission" date="2016-10" db="EMBL/GenBank/DDBJ databases">
        <authorList>
            <person name="Varghese N."/>
            <person name="Submissions S."/>
        </authorList>
    </citation>
    <scope>NUCLEOTIDE SEQUENCE [LARGE SCALE GENOMIC DNA]</scope>
    <source>
        <strain evidence="12">DSM 19482</strain>
    </source>
</reference>
<evidence type="ECO:0000259" key="10">
    <source>
        <dbReference type="Pfam" id="PF08544"/>
    </source>
</evidence>
<comment type="function">
    <text evidence="7">Catalyzes the ATP-dependent phosphorylation of L-homoserine to L-homoserine phosphate.</text>
</comment>
<keyword evidence="2 7" id="KW-0808">Transferase</keyword>
<dbReference type="PRINTS" id="PR00958">
    <property type="entry name" value="HOMSERKINASE"/>
</dbReference>